<feature type="domain" description="HhH-GPD" evidence="2">
    <location>
        <begin position="86"/>
        <end position="305"/>
    </location>
</feature>
<dbReference type="InterPro" id="IPR003265">
    <property type="entry name" value="HhH-GPD_domain"/>
</dbReference>
<dbReference type="InterPro" id="IPR011257">
    <property type="entry name" value="DNA_glycosylase"/>
</dbReference>
<evidence type="ECO:0000313" key="4">
    <source>
        <dbReference type="Proteomes" id="UP001140453"/>
    </source>
</evidence>
<dbReference type="SUPFAM" id="SSF48150">
    <property type="entry name" value="DNA-glycosylase"/>
    <property type="match status" value="1"/>
</dbReference>
<proteinExistence type="predicted"/>
<organism evidence="3 4">
    <name type="scientific">Gnomoniopsis smithogilvyi</name>
    <dbReference type="NCBI Taxonomy" id="1191159"/>
    <lineage>
        <taxon>Eukaryota</taxon>
        <taxon>Fungi</taxon>
        <taxon>Dikarya</taxon>
        <taxon>Ascomycota</taxon>
        <taxon>Pezizomycotina</taxon>
        <taxon>Sordariomycetes</taxon>
        <taxon>Sordariomycetidae</taxon>
        <taxon>Diaporthales</taxon>
        <taxon>Gnomoniaceae</taxon>
        <taxon>Gnomoniopsis</taxon>
    </lineage>
</organism>
<dbReference type="CDD" id="cd00056">
    <property type="entry name" value="ENDO3c"/>
    <property type="match status" value="1"/>
</dbReference>
<gene>
    <name evidence="3" type="ORF">N0V93_009545</name>
</gene>
<evidence type="ECO:0000259" key="2">
    <source>
        <dbReference type="SMART" id="SM00478"/>
    </source>
</evidence>
<dbReference type="EMBL" id="JAPEVB010000006">
    <property type="protein sequence ID" value="KAJ4386647.1"/>
    <property type="molecule type" value="Genomic_DNA"/>
</dbReference>
<feature type="region of interest" description="Disordered" evidence="1">
    <location>
        <begin position="416"/>
        <end position="480"/>
    </location>
</feature>
<evidence type="ECO:0000256" key="1">
    <source>
        <dbReference type="SAM" id="MobiDB-lite"/>
    </source>
</evidence>
<dbReference type="PANTHER" id="PTHR47203:SF1">
    <property type="entry name" value="HYPOTHETICAL BASE EXCISION DNA REPAIR PROTEIN (EUROFUNG)"/>
    <property type="match status" value="1"/>
</dbReference>
<sequence length="480" mass="54107">MQRRQHTKVAPKYRTPYQKYTLTDWGETPWPDFNTPSAVECEEVYSRLMVAHGERLRPAHITAPSLEVAGCGEVPQVLDAIIRTMISANTKFEYADAALKSLISKVGVILDNKGLGTIDHPELQHCLDYDYIRTTMKEEELAEAIATAGNQKQTASRIMTILADVFTKNKERVEAFRKETPDNPINLDDILAGNLLSEQEKQWEINMFEHSILNLEFLKKLSPEHAMNEMLGWKGIGVKTAACVLMFCMQQDILACDTHCIRLSKWLGWVPLGAKDELVFAHIDARVPNHLKYALHQLFIQHGKDCFLCRDSRNEEKEELEKVVCPLEDLLDRGALKAYKADLKAKTEAKKGGKVQDDAIAQGKAQVEPLVDEIARNWAKESTDSKTRAGVENKAKSTAPVEKAIKHDPVKQEEAIVDNTTQATKKHARGSANAHEAHHVRPKRLRTTMRKKQPAVPPTTRQTRSQTKAKQRRSNKGSNI</sequence>
<evidence type="ECO:0000313" key="3">
    <source>
        <dbReference type="EMBL" id="KAJ4386647.1"/>
    </source>
</evidence>
<protein>
    <recommendedName>
        <fullName evidence="2">HhH-GPD domain-containing protein</fullName>
    </recommendedName>
</protein>
<reference evidence="3" key="1">
    <citation type="submission" date="2022-10" db="EMBL/GenBank/DDBJ databases">
        <title>Tapping the CABI collections for fungal endophytes: first genome assemblies for Collariella, Neodidymelliopsis, Ascochyta clinopodiicola, Didymella pomorum, Didymosphaeria variabile, Neocosmospora piperis and Neocucurbitaria cava.</title>
        <authorList>
            <person name="Hill R."/>
        </authorList>
    </citation>
    <scope>NUCLEOTIDE SEQUENCE</scope>
    <source>
        <strain evidence="3">IMI 355082</strain>
    </source>
</reference>
<dbReference type="SMART" id="SM00478">
    <property type="entry name" value="ENDO3c"/>
    <property type="match status" value="1"/>
</dbReference>
<dbReference type="GO" id="GO:0000702">
    <property type="term" value="F:oxidized base lesion DNA N-glycosylase activity"/>
    <property type="evidence" value="ECO:0007669"/>
    <property type="project" value="UniProtKB-ARBA"/>
</dbReference>
<dbReference type="Gene3D" id="1.10.340.30">
    <property type="entry name" value="Hypothetical protein, domain 2"/>
    <property type="match status" value="1"/>
</dbReference>
<dbReference type="Gene3D" id="1.10.1670.10">
    <property type="entry name" value="Helix-hairpin-Helix base-excision DNA repair enzymes (C-terminal)"/>
    <property type="match status" value="1"/>
</dbReference>
<feature type="region of interest" description="Disordered" evidence="1">
    <location>
        <begin position="379"/>
        <end position="400"/>
    </location>
</feature>
<feature type="compositionally biased region" description="Basic residues" evidence="1">
    <location>
        <begin position="438"/>
        <end position="453"/>
    </location>
</feature>
<dbReference type="InterPro" id="IPR023170">
    <property type="entry name" value="HhH_base_excis_C"/>
</dbReference>
<dbReference type="PANTHER" id="PTHR47203">
    <property type="match status" value="1"/>
</dbReference>
<dbReference type="GO" id="GO:0006285">
    <property type="term" value="P:base-excision repair, AP site formation"/>
    <property type="evidence" value="ECO:0007669"/>
    <property type="project" value="UniProtKB-ARBA"/>
</dbReference>
<accession>A0A9W8YNC5</accession>
<keyword evidence="4" id="KW-1185">Reference proteome</keyword>
<dbReference type="OrthoDB" id="5607at2759"/>
<comment type="caution">
    <text evidence="3">The sequence shown here is derived from an EMBL/GenBank/DDBJ whole genome shotgun (WGS) entry which is preliminary data.</text>
</comment>
<name>A0A9W8YNC5_9PEZI</name>
<dbReference type="Proteomes" id="UP001140453">
    <property type="component" value="Unassembled WGS sequence"/>
</dbReference>
<feature type="compositionally biased region" description="Basic and acidic residues" evidence="1">
    <location>
        <begin position="379"/>
        <end position="395"/>
    </location>
</feature>
<dbReference type="AlphaFoldDB" id="A0A9W8YNC5"/>
<feature type="compositionally biased region" description="Basic residues" evidence="1">
    <location>
        <begin position="467"/>
        <end position="480"/>
    </location>
</feature>